<dbReference type="RefSeq" id="XP_001268502.1">
    <property type="nucleotide sequence ID" value="XM_001268501.1"/>
</dbReference>
<dbReference type="eggNOG" id="ENOG502RB46">
    <property type="taxonomic scope" value="Eukaryota"/>
</dbReference>
<keyword evidence="2" id="KW-1185">Reference proteome</keyword>
<dbReference type="Proteomes" id="UP000006701">
    <property type="component" value="Unassembled WGS sequence"/>
</dbReference>
<dbReference type="GeneID" id="4699812"/>
<protein>
    <submittedName>
        <fullName evidence="1">Uncharacterized protein</fullName>
    </submittedName>
</protein>
<proteinExistence type="predicted"/>
<sequence length="457" mass="50568">MAWKEIRPGHWERPLGESEGMIKMIGDGGKKIGKDIWCISITARFTAHLDNAEGDGSLTTALRRGWKLLRFHHPSIATTVREDTARYDVPDCLALERWVSETFIVVHGEVHPDDLIAQLPPRPLATVHYLEHDSSLVLQLSHWRTDGIGALHLLNAYFEAVVDALQQERPDTLPWGEEVSRLVPSVEEALGLPSTPTPEAECAAQKYLDTLAHYRDALSTPYRSGGNIAPGATRSVHRACSVAETTQLEAECRRQGLVLAAAVHAAVTTTAYDIADPALRRSHHSTTMRQSLRPNLPAPYNGPGGAASLYTAGYVVKVPPSQSWSQYAKQYDAEYRRGATAELLSSRRHYSRVMKALLQKGPSPNPPPSGLDISYIPDAAALVASVHTNPLGKMEISSIGIRVEVVSRHMYVFGWVFNGRLELHLVYNESFYHRDMAENTVAHVQKNLFSNLRSHSS</sequence>
<organism evidence="1 2">
    <name type="scientific">Aspergillus clavatus (strain ATCC 1007 / CBS 513.65 / DSM 816 / NCTC 3887 / NRRL 1 / QM 1276 / 107)</name>
    <dbReference type="NCBI Taxonomy" id="344612"/>
    <lineage>
        <taxon>Eukaryota</taxon>
        <taxon>Fungi</taxon>
        <taxon>Dikarya</taxon>
        <taxon>Ascomycota</taxon>
        <taxon>Pezizomycotina</taxon>
        <taxon>Eurotiomycetes</taxon>
        <taxon>Eurotiomycetidae</taxon>
        <taxon>Eurotiales</taxon>
        <taxon>Aspergillaceae</taxon>
        <taxon>Aspergillus</taxon>
        <taxon>Aspergillus subgen. Fumigati</taxon>
    </lineage>
</organism>
<gene>
    <name evidence="1" type="ORF">ACLA_087830</name>
</gene>
<dbReference type="EMBL" id="DS027060">
    <property type="protein sequence ID" value="EAW07076.1"/>
    <property type="molecule type" value="Genomic_DNA"/>
</dbReference>
<name>A1CUT9_ASPCL</name>
<evidence type="ECO:0000313" key="1">
    <source>
        <dbReference type="EMBL" id="EAW07076.1"/>
    </source>
</evidence>
<dbReference type="SUPFAM" id="SSF52777">
    <property type="entry name" value="CoA-dependent acyltransferases"/>
    <property type="match status" value="1"/>
</dbReference>
<dbReference type="VEuPathDB" id="FungiDB:ACLA_087830"/>
<dbReference type="OMA" id="LQYHVPD"/>
<dbReference type="Gene3D" id="3.30.559.10">
    <property type="entry name" value="Chloramphenicol acetyltransferase-like domain"/>
    <property type="match status" value="1"/>
</dbReference>
<dbReference type="PANTHER" id="PTHR42034">
    <property type="entry name" value="CHROMOSOME 7, WHOLE GENOME SHOTGUN SEQUENCE-RELATED"/>
    <property type="match status" value="1"/>
</dbReference>
<dbReference type="InterPro" id="IPR023213">
    <property type="entry name" value="CAT-like_dom_sf"/>
</dbReference>
<dbReference type="Gene3D" id="3.30.559.30">
    <property type="entry name" value="Nonribosomal peptide synthetase, condensation domain"/>
    <property type="match status" value="1"/>
</dbReference>
<dbReference type="OrthoDB" id="2548233at2759"/>
<dbReference type="AlphaFoldDB" id="A1CUT9"/>
<dbReference type="HOGENOM" id="CLU_029138_1_0_1"/>
<dbReference type="KEGG" id="act:ACLA_087830"/>
<dbReference type="PANTHER" id="PTHR42034:SF1">
    <property type="entry name" value="CONDENSATION DOMAIN-CONTAINING PROTEIN"/>
    <property type="match status" value="1"/>
</dbReference>
<evidence type="ECO:0000313" key="2">
    <source>
        <dbReference type="Proteomes" id="UP000006701"/>
    </source>
</evidence>
<accession>A1CUT9</accession>
<reference evidence="1 2" key="1">
    <citation type="journal article" date="2008" name="PLoS Genet.">
        <title>Genomic islands in the pathogenic filamentous fungus Aspergillus fumigatus.</title>
        <authorList>
            <person name="Fedorova N.D."/>
            <person name="Khaldi N."/>
            <person name="Joardar V.S."/>
            <person name="Maiti R."/>
            <person name="Amedeo P."/>
            <person name="Anderson M.J."/>
            <person name="Crabtree J."/>
            <person name="Silva J.C."/>
            <person name="Badger J.H."/>
            <person name="Albarraq A."/>
            <person name="Angiuoli S."/>
            <person name="Bussey H."/>
            <person name="Bowyer P."/>
            <person name="Cotty P.J."/>
            <person name="Dyer P.S."/>
            <person name="Egan A."/>
            <person name="Galens K."/>
            <person name="Fraser-Liggett C.M."/>
            <person name="Haas B.J."/>
            <person name="Inman J.M."/>
            <person name="Kent R."/>
            <person name="Lemieux S."/>
            <person name="Malavazi I."/>
            <person name="Orvis J."/>
            <person name="Roemer T."/>
            <person name="Ronning C.M."/>
            <person name="Sundaram J.P."/>
            <person name="Sutton G."/>
            <person name="Turner G."/>
            <person name="Venter J.C."/>
            <person name="White O.R."/>
            <person name="Whitty B.R."/>
            <person name="Youngman P."/>
            <person name="Wolfe K.H."/>
            <person name="Goldman G.H."/>
            <person name="Wortman J.R."/>
            <person name="Jiang B."/>
            <person name="Denning D.W."/>
            <person name="Nierman W.C."/>
        </authorList>
    </citation>
    <scope>NUCLEOTIDE SEQUENCE [LARGE SCALE GENOMIC DNA]</scope>
    <source>
        <strain evidence="2">ATCC 1007 / CBS 513.65 / DSM 816 / NCTC 3887 / NRRL 1</strain>
    </source>
</reference>